<dbReference type="CDD" id="cd07731">
    <property type="entry name" value="ComA-like_MBL-fold"/>
    <property type="match status" value="1"/>
</dbReference>
<dbReference type="Proteomes" id="UP000430120">
    <property type="component" value="Unassembled WGS sequence"/>
</dbReference>
<dbReference type="InterPro" id="IPR004797">
    <property type="entry name" value="Competence_ComEC/Rec2"/>
</dbReference>
<dbReference type="SUPFAM" id="SSF56281">
    <property type="entry name" value="Metallo-hydrolase/oxidoreductase"/>
    <property type="match status" value="1"/>
</dbReference>
<feature type="transmembrane region" description="Helical" evidence="6">
    <location>
        <begin position="310"/>
        <end position="333"/>
    </location>
</feature>
<dbReference type="Pfam" id="PF00753">
    <property type="entry name" value="Lactamase_B"/>
    <property type="match status" value="1"/>
</dbReference>
<feature type="transmembrane region" description="Helical" evidence="6">
    <location>
        <begin position="393"/>
        <end position="412"/>
    </location>
</feature>
<comment type="subcellular location">
    <subcellularLocation>
        <location evidence="1">Cell membrane</location>
        <topology evidence="1">Multi-pass membrane protein</topology>
    </subcellularLocation>
</comment>
<dbReference type="InterPro" id="IPR001279">
    <property type="entry name" value="Metallo-B-lactamas"/>
</dbReference>
<sequence>MPRVCRRAATDMSTYSEGMREGYRGDPTLARMLSGIGGVLLLSVLAGLSGVALQLAQPVLWPAWVDAALLGVSVLAAWPFLRGGRARRAFALWALALLMAAAASTSERARERLAQRLPADLEGQELLVQGRVRGLPQAGPEGQVFGFEVEQAWRLDAAAWARGRAEPAEALTLPALIRLSWPEPAAGGDLMGSGRAVPRAGEAWRLPVRLRQPHGLANPGGFDAELWLFEQGIGAVGTVRGTLPGQAVRLEGARPWHPLEWLDHLRQRWRDHVLLSSPSPRTAGLLAALAVGDQGAIGEQDWALYRRTGVAHLVSISGSHITLFAALAIALVGRLWRTSATLCLRLPASTAGRWGGLALATLYALLAGWGVPAQRTVWMLGGAVLLRSLGAPWPGWALCAVAAAGTVTADPWALLQPGFWLSFLAVLMLLGMEGAGASPGGEGAQEEAQEEGFHGPRSVWRGLRHALMVQGLITLGLAPLSLVLFGQLSLVGLPANLLAVPWVTWVITPLALLGALWPPLWQLAAWAIAPLQAWLQGLGAWSMAAWSVPAAGPGTVLLAVLGGFLVSLPLPWRLRALSALLWLPLLLVPAPRPAQGRFELLAADVGQGSAVLIRTAHHLLIHDAGPRYGSDSDAGRKVLVPLLQTLGERRVDELALSHRDTDHVGGAQALIDALPVLRLRASLAPGHPLLAQVADTQVCLAGQQWSWDGVEFRVLHPFHAARPDEASNGQSCVIQVRDAQGHSALLTGDVELAQEAALVQRWGQSLRSEVLIVPHHGSHTSSGEVFLAAVAPRMAVMQLGYRNRFGHPHPEISERYRQKSITVVRTDQCGAWTWDGDGASCTRNVRRHYWQWMPENPAPVAGAVVASSPEVGERE</sequence>
<keyword evidence="4 6" id="KW-1133">Transmembrane helix</keyword>
<keyword evidence="3 6" id="KW-0812">Transmembrane</keyword>
<evidence type="ECO:0000313" key="8">
    <source>
        <dbReference type="EMBL" id="KAB0583093.1"/>
    </source>
</evidence>
<feature type="transmembrane region" description="Helical" evidence="6">
    <location>
        <begin position="59"/>
        <end position="78"/>
    </location>
</feature>
<feature type="transmembrane region" description="Helical" evidence="6">
    <location>
        <begin position="466"/>
        <end position="485"/>
    </location>
</feature>
<reference evidence="8 9" key="1">
    <citation type="submission" date="2019-09" db="EMBL/GenBank/DDBJ databases">
        <title>Draft genome sequences of 48 bacterial type strains from the CCUG.</title>
        <authorList>
            <person name="Tunovic T."/>
            <person name="Pineiro-Iglesias B."/>
            <person name="Unosson C."/>
            <person name="Inganas E."/>
            <person name="Ohlen M."/>
            <person name="Cardew S."/>
            <person name="Jensie-Markopoulos S."/>
            <person name="Salva-Serra F."/>
            <person name="Jaen-Luchoro D."/>
            <person name="Karlsson R."/>
            <person name="Svensson-Stadler L."/>
            <person name="Chun J."/>
            <person name="Moore E."/>
        </authorList>
    </citation>
    <scope>NUCLEOTIDE SEQUENCE [LARGE SCALE GENOMIC DNA]</scope>
    <source>
        <strain evidence="8 9">CCUG 30977</strain>
    </source>
</reference>
<feature type="transmembrane region" description="Helical" evidence="6">
    <location>
        <begin position="354"/>
        <end position="373"/>
    </location>
</feature>
<evidence type="ECO:0000256" key="2">
    <source>
        <dbReference type="ARBA" id="ARBA00022475"/>
    </source>
</evidence>
<dbReference type="SMART" id="SM00849">
    <property type="entry name" value="Lactamase_B"/>
    <property type="match status" value="1"/>
</dbReference>
<evidence type="ECO:0000256" key="1">
    <source>
        <dbReference type="ARBA" id="ARBA00004651"/>
    </source>
</evidence>
<dbReference type="AlphaFoldDB" id="A0A643FF22"/>
<dbReference type="InterPro" id="IPR052159">
    <property type="entry name" value="Competence_DNA_uptake"/>
</dbReference>
<dbReference type="Gene3D" id="3.60.15.10">
    <property type="entry name" value="Ribonuclease Z/Hydroxyacylglutathione hydrolase-like"/>
    <property type="match status" value="1"/>
</dbReference>
<organism evidence="8 9">
    <name type="scientific">Ideonella dechloratans</name>
    <dbReference type="NCBI Taxonomy" id="36863"/>
    <lineage>
        <taxon>Bacteria</taxon>
        <taxon>Pseudomonadati</taxon>
        <taxon>Pseudomonadota</taxon>
        <taxon>Betaproteobacteria</taxon>
        <taxon>Burkholderiales</taxon>
        <taxon>Sphaerotilaceae</taxon>
        <taxon>Ideonella</taxon>
    </lineage>
</organism>
<dbReference type="InterPro" id="IPR035681">
    <property type="entry name" value="ComA-like_MBL"/>
</dbReference>
<gene>
    <name evidence="8" type="ORF">F7Q92_09465</name>
</gene>
<evidence type="ECO:0000256" key="4">
    <source>
        <dbReference type="ARBA" id="ARBA00022989"/>
    </source>
</evidence>
<dbReference type="Pfam" id="PF13567">
    <property type="entry name" value="DUF4131"/>
    <property type="match status" value="1"/>
</dbReference>
<keyword evidence="9" id="KW-1185">Reference proteome</keyword>
<dbReference type="GO" id="GO:0005886">
    <property type="term" value="C:plasma membrane"/>
    <property type="evidence" value="ECO:0007669"/>
    <property type="project" value="UniProtKB-SubCell"/>
</dbReference>
<name>A0A643FF22_IDEDE</name>
<protein>
    <submittedName>
        <fullName evidence="8">DNA internalization-related competence protein ComEC/Rec2</fullName>
    </submittedName>
</protein>
<evidence type="ECO:0000256" key="3">
    <source>
        <dbReference type="ARBA" id="ARBA00022692"/>
    </source>
</evidence>
<keyword evidence="5 6" id="KW-0472">Membrane</keyword>
<dbReference type="GO" id="GO:0030420">
    <property type="term" value="P:establishment of competence for transformation"/>
    <property type="evidence" value="ECO:0007669"/>
    <property type="project" value="InterPro"/>
</dbReference>
<keyword evidence="2" id="KW-1003">Cell membrane</keyword>
<evidence type="ECO:0000256" key="5">
    <source>
        <dbReference type="ARBA" id="ARBA00023136"/>
    </source>
</evidence>
<dbReference type="InterPro" id="IPR004477">
    <property type="entry name" value="ComEC_N"/>
</dbReference>
<feature type="transmembrane region" description="Helical" evidence="6">
    <location>
        <begin position="548"/>
        <end position="566"/>
    </location>
</feature>
<dbReference type="OrthoDB" id="9761531at2"/>
<dbReference type="InterPro" id="IPR025405">
    <property type="entry name" value="DUF4131"/>
</dbReference>
<evidence type="ECO:0000313" key="9">
    <source>
        <dbReference type="Proteomes" id="UP000430120"/>
    </source>
</evidence>
<dbReference type="NCBIfam" id="TIGR00361">
    <property type="entry name" value="ComEC_Rec2"/>
    <property type="match status" value="1"/>
</dbReference>
<dbReference type="EMBL" id="VZPB01000018">
    <property type="protein sequence ID" value="KAB0583093.1"/>
    <property type="molecule type" value="Genomic_DNA"/>
</dbReference>
<dbReference type="InterPro" id="IPR036866">
    <property type="entry name" value="RibonucZ/Hydroxyglut_hydro"/>
</dbReference>
<dbReference type="NCBIfam" id="TIGR00360">
    <property type="entry name" value="ComEC_N-term"/>
    <property type="match status" value="1"/>
</dbReference>
<dbReference type="Pfam" id="PF03772">
    <property type="entry name" value="Competence"/>
    <property type="match status" value="1"/>
</dbReference>
<feature type="transmembrane region" description="Helical" evidence="6">
    <location>
        <begin position="419"/>
        <end position="437"/>
    </location>
</feature>
<feature type="transmembrane region" description="Helical" evidence="6">
    <location>
        <begin position="497"/>
        <end position="517"/>
    </location>
</feature>
<comment type="caution">
    <text evidence="8">The sequence shown here is derived from an EMBL/GenBank/DDBJ whole genome shotgun (WGS) entry which is preliminary data.</text>
</comment>
<proteinExistence type="predicted"/>
<dbReference type="PANTHER" id="PTHR30619">
    <property type="entry name" value="DNA INTERNALIZATION/COMPETENCE PROTEIN COMEC/REC2"/>
    <property type="match status" value="1"/>
</dbReference>
<accession>A0A643FF22</accession>
<dbReference type="PANTHER" id="PTHR30619:SF1">
    <property type="entry name" value="RECOMBINATION PROTEIN 2"/>
    <property type="match status" value="1"/>
</dbReference>
<evidence type="ECO:0000256" key="6">
    <source>
        <dbReference type="SAM" id="Phobius"/>
    </source>
</evidence>
<evidence type="ECO:0000259" key="7">
    <source>
        <dbReference type="SMART" id="SM00849"/>
    </source>
</evidence>
<feature type="transmembrane region" description="Helical" evidence="6">
    <location>
        <begin position="29"/>
        <end position="53"/>
    </location>
</feature>
<feature type="domain" description="Metallo-beta-lactamase" evidence="7">
    <location>
        <begin position="607"/>
        <end position="801"/>
    </location>
</feature>